<feature type="domain" description="Restriction endonuclease type IV Mrr" evidence="1">
    <location>
        <begin position="169"/>
        <end position="289"/>
    </location>
</feature>
<dbReference type="Proteomes" id="UP000190683">
    <property type="component" value="Unassembled WGS sequence"/>
</dbReference>
<evidence type="ECO:0000313" key="4">
    <source>
        <dbReference type="Proteomes" id="UP000190683"/>
    </source>
</evidence>
<evidence type="ECO:0000259" key="2">
    <source>
        <dbReference type="Pfam" id="PF14338"/>
    </source>
</evidence>
<proteinExistence type="predicted"/>
<keyword evidence="4" id="KW-1185">Reference proteome</keyword>
<dbReference type="InterPro" id="IPR007560">
    <property type="entry name" value="Restrct_endonuc_IV_Mrr"/>
</dbReference>
<dbReference type="InterPro" id="IPR011856">
    <property type="entry name" value="tRNA_endonuc-like_dom_sf"/>
</dbReference>
<dbReference type="SUPFAM" id="SSF52980">
    <property type="entry name" value="Restriction endonuclease-like"/>
    <property type="match status" value="1"/>
</dbReference>
<dbReference type="EMBL" id="MUYV01000005">
    <property type="protein sequence ID" value="OOS25426.1"/>
    <property type="molecule type" value="Genomic_DNA"/>
</dbReference>
<dbReference type="GO" id="GO:0015666">
    <property type="term" value="F:restriction endodeoxyribonuclease activity"/>
    <property type="evidence" value="ECO:0007669"/>
    <property type="project" value="TreeGrafter"/>
</dbReference>
<sequence>MQVITSHDVSRRWVLALMADGQVRTRHQIYADTAKLANITKEEMAAPLASGQSRVENSLGWAISSLTKAGLLKRIARATYQTTPLGIVKAKEWRDLQGISEKQFVGLADWDNYQAEIKARKTQQNQTDHVAVNLNDTDLDAEIDYEQQAITAVQELENLLAVDLLERLRTQTPEFFEKAVIRTLLAMGYGGKENLFEHVGKSHDGGIDGVIKQDPLGIQNIYIQAKRYHDGNTIGSKEIQSFVGALQGRGVERGVFITTSSFTKSAKEYAEKLLGKVVLIDGQNLVTLMIRYKVGIQTKQLLEICEIDEDFFE</sequence>
<dbReference type="PANTHER" id="PTHR30015">
    <property type="entry name" value="MRR RESTRICTION SYSTEM PROTEIN"/>
    <property type="match status" value="1"/>
</dbReference>
<protein>
    <submittedName>
        <fullName evidence="3">Restriction endonuclease</fullName>
    </submittedName>
</protein>
<dbReference type="Pfam" id="PF14338">
    <property type="entry name" value="Mrr_N"/>
    <property type="match status" value="1"/>
</dbReference>
<dbReference type="InterPro" id="IPR025745">
    <property type="entry name" value="Mrr-like_N_dom"/>
</dbReference>
<reference evidence="3 4" key="1">
    <citation type="submission" date="2017-02" db="EMBL/GenBank/DDBJ databases">
        <title>Draft genome sequence of Moraxella porci CCUG 54912T type strain.</title>
        <authorList>
            <person name="Salva-Serra F."/>
            <person name="Engstrom-Jakobsson H."/>
            <person name="Thorell K."/>
            <person name="Jaen-Luchoro D."/>
            <person name="Gonzales-Siles L."/>
            <person name="Karlsson R."/>
            <person name="Yazdan S."/>
            <person name="Boulund F."/>
            <person name="Johnning A."/>
            <person name="Engstrand L."/>
            <person name="Kristiansson E."/>
            <person name="Moore E."/>
        </authorList>
    </citation>
    <scope>NUCLEOTIDE SEQUENCE [LARGE SCALE GENOMIC DNA]</scope>
    <source>
        <strain evidence="3 4">CCUG 54912</strain>
    </source>
</reference>
<dbReference type="STRING" id="573983.B0681_05295"/>
<dbReference type="InterPro" id="IPR011335">
    <property type="entry name" value="Restrct_endonuc-II-like"/>
</dbReference>
<dbReference type="RefSeq" id="WP_078317700.1">
    <property type="nucleotide sequence ID" value="NZ_MUYV01000005.1"/>
</dbReference>
<dbReference type="GO" id="GO:0003677">
    <property type="term" value="F:DNA binding"/>
    <property type="evidence" value="ECO:0007669"/>
    <property type="project" value="InterPro"/>
</dbReference>
<evidence type="ECO:0000259" key="1">
    <source>
        <dbReference type="Pfam" id="PF04471"/>
    </source>
</evidence>
<name>A0A1T0CSW0_9GAMM</name>
<keyword evidence="3" id="KW-0378">Hydrolase</keyword>
<organism evidence="3 4">
    <name type="scientific">Moraxella porci DSM 25326</name>
    <dbReference type="NCBI Taxonomy" id="573983"/>
    <lineage>
        <taxon>Bacteria</taxon>
        <taxon>Pseudomonadati</taxon>
        <taxon>Pseudomonadota</taxon>
        <taxon>Gammaproteobacteria</taxon>
        <taxon>Moraxellales</taxon>
        <taxon>Moraxellaceae</taxon>
        <taxon>Moraxella</taxon>
    </lineage>
</organism>
<dbReference type="PANTHER" id="PTHR30015:SF7">
    <property type="entry name" value="TYPE IV METHYL-DIRECTED RESTRICTION ENZYME ECOKMRR"/>
    <property type="match status" value="1"/>
</dbReference>
<dbReference type="AlphaFoldDB" id="A0A1T0CSW0"/>
<feature type="domain" description="Restriction system protein Mrr-like N-terminal" evidence="2">
    <location>
        <begin position="14"/>
        <end position="87"/>
    </location>
</feature>
<keyword evidence="3" id="KW-0540">Nuclease</keyword>
<gene>
    <name evidence="3" type="ORF">B0681_05295</name>
</gene>
<dbReference type="InterPro" id="IPR052906">
    <property type="entry name" value="Type_IV_Methyl-Rstrct_Enzyme"/>
</dbReference>
<dbReference type="Gene3D" id="3.40.1350.10">
    <property type="match status" value="1"/>
</dbReference>
<evidence type="ECO:0000313" key="3">
    <source>
        <dbReference type="EMBL" id="OOS25426.1"/>
    </source>
</evidence>
<dbReference type="Pfam" id="PF04471">
    <property type="entry name" value="Mrr_cat"/>
    <property type="match status" value="1"/>
</dbReference>
<comment type="caution">
    <text evidence="3">The sequence shown here is derived from an EMBL/GenBank/DDBJ whole genome shotgun (WGS) entry which is preliminary data.</text>
</comment>
<keyword evidence="3" id="KW-0255">Endonuclease</keyword>
<dbReference type="GO" id="GO:0009307">
    <property type="term" value="P:DNA restriction-modification system"/>
    <property type="evidence" value="ECO:0007669"/>
    <property type="project" value="InterPro"/>
</dbReference>
<accession>A0A1T0CSW0</accession>